<keyword evidence="1" id="KW-0472">Membrane</keyword>
<dbReference type="RefSeq" id="WP_054326864.1">
    <property type="nucleotide sequence ID" value="NZ_JACOPL010000003.1"/>
</dbReference>
<proteinExistence type="predicted"/>
<evidence type="ECO:0000256" key="1">
    <source>
        <dbReference type="SAM" id="Phobius"/>
    </source>
</evidence>
<dbReference type="Proteomes" id="UP000606499">
    <property type="component" value="Unassembled WGS sequence"/>
</dbReference>
<dbReference type="InterPro" id="IPR047928">
    <property type="entry name" value="Perm_prefix_1"/>
</dbReference>
<keyword evidence="1" id="KW-1133">Transmembrane helix</keyword>
<name>A0A923LVA3_9FIRM</name>
<dbReference type="EMBL" id="JACOPL010000003">
    <property type="protein sequence ID" value="MBC5724597.1"/>
    <property type="molecule type" value="Genomic_DNA"/>
</dbReference>
<organism evidence="2 3">
    <name type="scientific">Agathobaculum faecis</name>
    <dbReference type="NCBI Taxonomy" id="2763013"/>
    <lineage>
        <taxon>Bacteria</taxon>
        <taxon>Bacillati</taxon>
        <taxon>Bacillota</taxon>
        <taxon>Clostridia</taxon>
        <taxon>Eubacteriales</taxon>
        <taxon>Butyricicoccaceae</taxon>
        <taxon>Agathobaculum</taxon>
    </lineage>
</organism>
<evidence type="ECO:0000313" key="2">
    <source>
        <dbReference type="EMBL" id="MBC5724597.1"/>
    </source>
</evidence>
<protein>
    <submittedName>
        <fullName evidence="2">Uncharacterized protein</fullName>
    </submittedName>
</protein>
<sequence>MSPNERISLFLDRVCAHLLWPPYRARVRRELTDHLLTRMEYLQNDRGFNEAEAVELAVRMLGDPDALGRSLRHARFPPRYLCCLIATGLVWAAIAACVVYLLLQLQI</sequence>
<gene>
    <name evidence="2" type="ORF">H8S45_03875</name>
</gene>
<keyword evidence="3" id="KW-1185">Reference proteome</keyword>
<dbReference type="NCBIfam" id="NF038403">
    <property type="entry name" value="perm_prefix_1"/>
    <property type="match status" value="1"/>
</dbReference>
<accession>A0A923LVA3</accession>
<keyword evidence="1" id="KW-0812">Transmembrane</keyword>
<comment type="caution">
    <text evidence="2">The sequence shown here is derived from an EMBL/GenBank/DDBJ whole genome shotgun (WGS) entry which is preliminary data.</text>
</comment>
<evidence type="ECO:0000313" key="3">
    <source>
        <dbReference type="Proteomes" id="UP000606499"/>
    </source>
</evidence>
<reference evidence="2" key="1">
    <citation type="submission" date="2020-08" db="EMBL/GenBank/DDBJ databases">
        <title>Genome public.</title>
        <authorList>
            <person name="Liu C."/>
            <person name="Sun Q."/>
        </authorList>
    </citation>
    <scope>NUCLEOTIDE SEQUENCE</scope>
    <source>
        <strain evidence="2">NSJ-28</strain>
    </source>
</reference>
<feature type="transmembrane region" description="Helical" evidence="1">
    <location>
        <begin position="80"/>
        <end position="103"/>
    </location>
</feature>
<dbReference type="AlphaFoldDB" id="A0A923LVA3"/>